<accession>A0A371FNA0</accession>
<organism evidence="1 2">
    <name type="scientific">Mucuna pruriens</name>
    <name type="common">Velvet bean</name>
    <name type="synonym">Dolichos pruriens</name>
    <dbReference type="NCBI Taxonomy" id="157652"/>
    <lineage>
        <taxon>Eukaryota</taxon>
        <taxon>Viridiplantae</taxon>
        <taxon>Streptophyta</taxon>
        <taxon>Embryophyta</taxon>
        <taxon>Tracheophyta</taxon>
        <taxon>Spermatophyta</taxon>
        <taxon>Magnoliopsida</taxon>
        <taxon>eudicotyledons</taxon>
        <taxon>Gunneridae</taxon>
        <taxon>Pentapetalae</taxon>
        <taxon>rosids</taxon>
        <taxon>fabids</taxon>
        <taxon>Fabales</taxon>
        <taxon>Fabaceae</taxon>
        <taxon>Papilionoideae</taxon>
        <taxon>50 kb inversion clade</taxon>
        <taxon>NPAAA clade</taxon>
        <taxon>indigoferoid/millettioid clade</taxon>
        <taxon>Phaseoleae</taxon>
        <taxon>Mucuna</taxon>
    </lineage>
</organism>
<keyword evidence="2" id="KW-1185">Reference proteome</keyword>
<sequence length="76" mass="8542">MNVIKLDVNRTEDADSMINISVNRLEIVKYVSVDADLADVRKIVNFVVDMLVDVKVADFGTNMSDSINMVEMTDFV</sequence>
<evidence type="ECO:0000313" key="2">
    <source>
        <dbReference type="Proteomes" id="UP000257109"/>
    </source>
</evidence>
<dbReference type="Proteomes" id="UP000257109">
    <property type="component" value="Unassembled WGS sequence"/>
</dbReference>
<dbReference type="EMBL" id="QJKJ01008453">
    <property type="protein sequence ID" value="RDX79721.1"/>
    <property type="molecule type" value="Genomic_DNA"/>
</dbReference>
<gene>
    <name evidence="1" type="ORF">CR513_39829</name>
</gene>
<protein>
    <submittedName>
        <fullName evidence="1">Uncharacterized protein</fullName>
    </submittedName>
</protein>
<feature type="non-terminal residue" evidence="1">
    <location>
        <position position="76"/>
    </location>
</feature>
<name>A0A371FNA0_MUCPR</name>
<dbReference type="AlphaFoldDB" id="A0A371FNA0"/>
<reference evidence="1" key="1">
    <citation type="submission" date="2018-05" db="EMBL/GenBank/DDBJ databases">
        <title>Draft genome of Mucuna pruriens seed.</title>
        <authorList>
            <person name="Nnadi N.E."/>
            <person name="Vos R."/>
            <person name="Hasami M.H."/>
            <person name="Devisetty U.K."/>
            <person name="Aguiy J.C."/>
        </authorList>
    </citation>
    <scope>NUCLEOTIDE SEQUENCE [LARGE SCALE GENOMIC DNA]</scope>
    <source>
        <strain evidence="1">JCA_2017</strain>
    </source>
</reference>
<feature type="non-terminal residue" evidence="1">
    <location>
        <position position="1"/>
    </location>
</feature>
<comment type="caution">
    <text evidence="1">The sequence shown here is derived from an EMBL/GenBank/DDBJ whole genome shotgun (WGS) entry which is preliminary data.</text>
</comment>
<proteinExistence type="predicted"/>
<evidence type="ECO:0000313" key="1">
    <source>
        <dbReference type="EMBL" id="RDX79721.1"/>
    </source>
</evidence>